<organism evidence="3 6">
    <name type="scientific">Ficus carica</name>
    <name type="common">Common fig</name>
    <dbReference type="NCBI Taxonomy" id="3494"/>
    <lineage>
        <taxon>Eukaryota</taxon>
        <taxon>Viridiplantae</taxon>
        <taxon>Streptophyta</taxon>
        <taxon>Embryophyta</taxon>
        <taxon>Tracheophyta</taxon>
        <taxon>Spermatophyta</taxon>
        <taxon>Magnoliopsida</taxon>
        <taxon>eudicotyledons</taxon>
        <taxon>Gunneridae</taxon>
        <taxon>Pentapetalae</taxon>
        <taxon>rosids</taxon>
        <taxon>fabids</taxon>
        <taxon>Rosales</taxon>
        <taxon>Moraceae</taxon>
        <taxon>Ficeae</taxon>
        <taxon>Ficus</taxon>
    </lineage>
</organism>
<feature type="region of interest" description="Disordered" evidence="1">
    <location>
        <begin position="1"/>
        <end position="45"/>
    </location>
</feature>
<protein>
    <submittedName>
        <fullName evidence="3">Uncharacterized protein</fullName>
    </submittedName>
</protein>
<name>A0AA88JA09_FICCA</name>
<evidence type="ECO:0000313" key="3">
    <source>
        <dbReference type="EMBL" id="GMN66320.1"/>
    </source>
</evidence>
<accession>A0AA88JA09</accession>
<feature type="compositionally biased region" description="Polar residues" evidence="1">
    <location>
        <begin position="15"/>
        <end position="24"/>
    </location>
</feature>
<evidence type="ECO:0000313" key="4">
    <source>
        <dbReference type="EMBL" id="GMN66329.1"/>
    </source>
</evidence>
<dbReference type="AlphaFoldDB" id="A0AA88JA09"/>
<dbReference type="EMBL" id="BTGU01000313">
    <property type="protein sequence ID" value="GMN66329.1"/>
    <property type="molecule type" value="Genomic_DNA"/>
</dbReference>
<proteinExistence type="predicted"/>
<evidence type="ECO:0000313" key="2">
    <source>
        <dbReference type="EMBL" id="GMN66313.1"/>
    </source>
</evidence>
<gene>
    <name evidence="2" type="ORF">TIFTF001_035383</name>
    <name evidence="3" type="ORF">TIFTF001_035386</name>
    <name evidence="4" type="ORF">TIFTF001_035399</name>
    <name evidence="5" type="ORF">TIFTF001_035402</name>
</gene>
<comment type="caution">
    <text evidence="3">The sequence shown here is derived from an EMBL/GenBank/DDBJ whole genome shotgun (WGS) entry which is preliminary data.</text>
</comment>
<dbReference type="EMBL" id="BTGU01000311">
    <property type="protein sequence ID" value="GMN66313.1"/>
    <property type="molecule type" value="Genomic_DNA"/>
</dbReference>
<reference evidence="3" key="1">
    <citation type="submission" date="2023-07" db="EMBL/GenBank/DDBJ databases">
        <title>draft genome sequence of fig (Ficus carica).</title>
        <authorList>
            <person name="Takahashi T."/>
            <person name="Nishimura K."/>
        </authorList>
    </citation>
    <scope>NUCLEOTIDE SEQUENCE</scope>
</reference>
<sequence>MADRRSVGDGEGSWASPSAVTLSSAARRRTNGDGSLDGTAGSRSNLPRRCRRIISTDCLNYLLRPIFTVATVKDHDVQIAISGRRFGNWIARIL</sequence>
<evidence type="ECO:0000256" key="1">
    <source>
        <dbReference type="SAM" id="MobiDB-lite"/>
    </source>
</evidence>
<evidence type="ECO:0000313" key="6">
    <source>
        <dbReference type="Proteomes" id="UP001187192"/>
    </source>
</evidence>
<dbReference type="EMBL" id="BTGU01000312">
    <property type="protein sequence ID" value="GMN66320.1"/>
    <property type="molecule type" value="Genomic_DNA"/>
</dbReference>
<dbReference type="Gramene" id="FCD_00026716-RA">
    <property type="protein sequence ID" value="FCD_00026716-RA:cds"/>
    <property type="gene ID" value="FCD_00026716"/>
</dbReference>
<dbReference type="EMBL" id="BTGU01000314">
    <property type="protein sequence ID" value="GMN66336.1"/>
    <property type="molecule type" value="Genomic_DNA"/>
</dbReference>
<dbReference type="Proteomes" id="UP001187192">
    <property type="component" value="Unassembled WGS sequence"/>
</dbReference>
<keyword evidence="6" id="KW-1185">Reference proteome</keyword>
<evidence type="ECO:0000313" key="5">
    <source>
        <dbReference type="EMBL" id="GMN66336.1"/>
    </source>
</evidence>